<evidence type="ECO:0000313" key="4">
    <source>
        <dbReference type="Proteomes" id="UP000188726"/>
    </source>
</evidence>
<dbReference type="Pfam" id="PF00497">
    <property type="entry name" value="SBP_bac_3"/>
    <property type="match status" value="1"/>
</dbReference>
<gene>
    <name evidence="3" type="ORF">BZG09_13220</name>
</gene>
<reference evidence="3 4" key="1">
    <citation type="journal article" date="2017" name="Genome Announc.">
        <title>Draft Genome Sequences of Salinivibrio proteolyticus, Salinivibrio sharmensis, Salinivibrio siamensis, Salinivibrio costicola subsp. alcaliphilus, Salinivibrio costicola subsp. vallismortis, and 29 New Isolates Belonging to the Genus Salinivibrio.</title>
        <authorList>
            <person name="Lopez-Hermoso C."/>
            <person name="de la Haba R.R."/>
            <person name="Sanchez-Porro C."/>
            <person name="Bayliss S.C."/>
            <person name="Feil E.J."/>
            <person name="Ventosa A."/>
        </authorList>
    </citation>
    <scope>NUCLEOTIDE SEQUENCE [LARGE SCALE GENOMIC DNA]</scope>
    <source>
        <strain evidence="3 4">IC202</strain>
    </source>
</reference>
<evidence type="ECO:0000313" key="3">
    <source>
        <dbReference type="EMBL" id="OOE42608.1"/>
    </source>
</evidence>
<accession>A0AB36K436</accession>
<feature type="signal peptide" evidence="1">
    <location>
        <begin position="1"/>
        <end position="33"/>
    </location>
</feature>
<protein>
    <recommendedName>
        <fullName evidence="2">Solute-binding protein family 3/N-terminal domain-containing protein</fullName>
    </recommendedName>
</protein>
<dbReference type="SUPFAM" id="SSF53850">
    <property type="entry name" value="Periplasmic binding protein-like II"/>
    <property type="match status" value="1"/>
</dbReference>
<dbReference type="Proteomes" id="UP000188726">
    <property type="component" value="Unassembled WGS sequence"/>
</dbReference>
<keyword evidence="1" id="KW-0732">Signal</keyword>
<organism evidence="3 4">
    <name type="scientific">Salinivibrio kushneri</name>
    <dbReference type="NCBI Taxonomy" id="1908198"/>
    <lineage>
        <taxon>Bacteria</taxon>
        <taxon>Pseudomonadati</taxon>
        <taxon>Pseudomonadota</taxon>
        <taxon>Gammaproteobacteria</taxon>
        <taxon>Vibrionales</taxon>
        <taxon>Vibrionaceae</taxon>
        <taxon>Salinivibrio</taxon>
    </lineage>
</organism>
<dbReference type="AlphaFoldDB" id="A0AB36K436"/>
<dbReference type="RefSeq" id="WP_077459126.1">
    <property type="nucleotide sequence ID" value="NZ_MUEO01000038.1"/>
</dbReference>
<comment type="caution">
    <text evidence="3">The sequence shown here is derived from an EMBL/GenBank/DDBJ whole genome shotgun (WGS) entry which is preliminary data.</text>
</comment>
<evidence type="ECO:0000259" key="2">
    <source>
        <dbReference type="Pfam" id="PF00497"/>
    </source>
</evidence>
<feature type="domain" description="Solute-binding protein family 3/N-terminal" evidence="2">
    <location>
        <begin position="46"/>
        <end position="113"/>
    </location>
</feature>
<name>A0AB36K436_9GAMM</name>
<sequence length="126" mass="13165">MKNATRSASGLATTAFTATALAGAALLSSPALALDTSSLKACGDGAGWPPYTFEKGGQVQGYDVDVLNAIFGKEGVDVSVAMPPWKRCVLQTKAGNYDIALSASYSEERDKDFILALFPKSLNLSL</sequence>
<proteinExistence type="predicted"/>
<evidence type="ECO:0000256" key="1">
    <source>
        <dbReference type="SAM" id="SignalP"/>
    </source>
</evidence>
<dbReference type="EMBL" id="MUEO01000038">
    <property type="protein sequence ID" value="OOE42608.1"/>
    <property type="molecule type" value="Genomic_DNA"/>
</dbReference>
<dbReference type="Gene3D" id="3.40.190.10">
    <property type="entry name" value="Periplasmic binding protein-like II"/>
    <property type="match status" value="1"/>
</dbReference>
<feature type="chain" id="PRO_5044197210" description="Solute-binding protein family 3/N-terminal domain-containing protein" evidence="1">
    <location>
        <begin position="34"/>
        <end position="126"/>
    </location>
</feature>
<dbReference type="InterPro" id="IPR001638">
    <property type="entry name" value="Solute-binding_3/MltF_N"/>
</dbReference>